<feature type="transmembrane region" description="Helical" evidence="1">
    <location>
        <begin position="181"/>
        <end position="203"/>
    </location>
</feature>
<feature type="transmembrane region" description="Helical" evidence="1">
    <location>
        <begin position="157"/>
        <end position="175"/>
    </location>
</feature>
<feature type="transmembrane region" description="Helical" evidence="1">
    <location>
        <begin position="124"/>
        <end position="145"/>
    </location>
</feature>
<keyword evidence="1" id="KW-0812">Transmembrane</keyword>
<feature type="domain" description="PAS" evidence="2">
    <location>
        <begin position="222"/>
        <end position="274"/>
    </location>
</feature>
<dbReference type="GO" id="GO:0006355">
    <property type="term" value="P:regulation of DNA-templated transcription"/>
    <property type="evidence" value="ECO:0007669"/>
    <property type="project" value="InterPro"/>
</dbReference>
<keyword evidence="1" id="KW-0472">Membrane</keyword>
<dbReference type="Proteomes" id="UP000218327">
    <property type="component" value="Unassembled WGS sequence"/>
</dbReference>
<sequence>MNTSLSYLLFAQGFIIFLILMMVAGLWINFLNSRKAYLAIACAAGLVESIRQIPDLMLSLYPDSITYYFLSITLQFSALLVLLSSLIMMKSKLNSKNLWLILLPIICFLSSVAYQVLVEPPASVASWYLLSISIYIVLSMIIWHAWQIGTGLSPARIFLVATSMALLAIRIALPAMQLDELFYLTYYAASLIFPLMLAAINLAEVEYTNKTVQLLLADRTQSEKDLQFILDHSLDVILMADKIGLILTWNKRAEAKFGYTASQTIGKMHMDELFAVNYWQKNIKDSEEFISKMAHTQGNIFAVAVRTKTVIHNQKYYNIYVLRDASDLENPNSAMSSTKETLSTSPS</sequence>
<dbReference type="Gene3D" id="3.30.450.20">
    <property type="entry name" value="PAS domain"/>
    <property type="match status" value="1"/>
</dbReference>
<feature type="transmembrane region" description="Helical" evidence="1">
    <location>
        <begin position="98"/>
        <end position="118"/>
    </location>
</feature>
<evidence type="ECO:0000313" key="4">
    <source>
        <dbReference type="Proteomes" id="UP000218327"/>
    </source>
</evidence>
<evidence type="ECO:0000313" key="3">
    <source>
        <dbReference type="EMBL" id="PCJ27244.1"/>
    </source>
</evidence>
<dbReference type="Pfam" id="PF00989">
    <property type="entry name" value="PAS"/>
    <property type="match status" value="1"/>
</dbReference>
<accession>A0A2A5B6P3</accession>
<protein>
    <recommendedName>
        <fullName evidence="2">PAS domain-containing protein</fullName>
    </recommendedName>
</protein>
<dbReference type="AlphaFoldDB" id="A0A2A5B6P3"/>
<evidence type="ECO:0000256" key="1">
    <source>
        <dbReference type="SAM" id="Phobius"/>
    </source>
</evidence>
<reference evidence="4" key="1">
    <citation type="submission" date="2017-08" db="EMBL/GenBank/DDBJ databases">
        <title>A dynamic microbial community with high functional redundancy inhabits the cold, oxic subseafloor aquifer.</title>
        <authorList>
            <person name="Tully B.J."/>
            <person name="Wheat C.G."/>
            <person name="Glazer B.T."/>
            <person name="Huber J.A."/>
        </authorList>
    </citation>
    <scope>NUCLEOTIDE SEQUENCE [LARGE SCALE GENOMIC DNA]</scope>
</reference>
<evidence type="ECO:0000259" key="2">
    <source>
        <dbReference type="PROSITE" id="PS50112"/>
    </source>
</evidence>
<dbReference type="SUPFAM" id="SSF55785">
    <property type="entry name" value="PYP-like sensor domain (PAS domain)"/>
    <property type="match status" value="1"/>
</dbReference>
<dbReference type="PROSITE" id="PS50112">
    <property type="entry name" value="PAS"/>
    <property type="match status" value="1"/>
</dbReference>
<proteinExistence type="predicted"/>
<dbReference type="EMBL" id="NVVJ01000007">
    <property type="protein sequence ID" value="PCJ27244.1"/>
    <property type="molecule type" value="Genomic_DNA"/>
</dbReference>
<organism evidence="3 4">
    <name type="scientific">SAR86 cluster bacterium</name>
    <dbReference type="NCBI Taxonomy" id="2030880"/>
    <lineage>
        <taxon>Bacteria</taxon>
        <taxon>Pseudomonadati</taxon>
        <taxon>Pseudomonadota</taxon>
        <taxon>Gammaproteobacteria</taxon>
        <taxon>SAR86 cluster</taxon>
    </lineage>
</organism>
<feature type="transmembrane region" description="Helical" evidence="1">
    <location>
        <begin position="65"/>
        <end position="86"/>
    </location>
</feature>
<gene>
    <name evidence="3" type="ORF">COA96_03415</name>
</gene>
<keyword evidence="1" id="KW-1133">Transmembrane helix</keyword>
<dbReference type="InterPro" id="IPR013767">
    <property type="entry name" value="PAS_fold"/>
</dbReference>
<dbReference type="InterPro" id="IPR035965">
    <property type="entry name" value="PAS-like_dom_sf"/>
</dbReference>
<feature type="transmembrane region" description="Helical" evidence="1">
    <location>
        <begin position="6"/>
        <end position="29"/>
    </location>
</feature>
<dbReference type="NCBIfam" id="TIGR00229">
    <property type="entry name" value="sensory_box"/>
    <property type="match status" value="1"/>
</dbReference>
<name>A0A2A5B6P3_9GAMM</name>
<dbReference type="InterPro" id="IPR000014">
    <property type="entry name" value="PAS"/>
</dbReference>
<comment type="caution">
    <text evidence="3">The sequence shown here is derived from an EMBL/GenBank/DDBJ whole genome shotgun (WGS) entry which is preliminary data.</text>
</comment>